<dbReference type="EMBL" id="JAWDIP010000004">
    <property type="protein sequence ID" value="MDY0396196.1"/>
    <property type="molecule type" value="Genomic_DNA"/>
</dbReference>
<organism evidence="3 4">
    <name type="scientific">Tigheibacillus halophilus</name>
    <dbReference type="NCBI Taxonomy" id="361280"/>
    <lineage>
        <taxon>Bacteria</taxon>
        <taxon>Bacillati</taxon>
        <taxon>Bacillota</taxon>
        <taxon>Bacilli</taxon>
        <taxon>Bacillales</taxon>
        <taxon>Bacillaceae</taxon>
        <taxon>Tigheibacillus</taxon>
    </lineage>
</organism>
<comment type="caution">
    <text evidence="3">The sequence shown here is derived from an EMBL/GenBank/DDBJ whole genome shotgun (WGS) entry which is preliminary data.</text>
</comment>
<dbReference type="NCBIfam" id="TIGR01409">
    <property type="entry name" value="TAT_signal_seq"/>
    <property type="match status" value="1"/>
</dbReference>
<accession>A0ABU5CA43</accession>
<keyword evidence="2" id="KW-1133">Transmembrane helix</keyword>
<sequence>MANDNEKMSEEESLSRRRFLKNSGIAVGGLAVGGVVGGMIPWRTKEQPGQQTKNQKSTKPEPGIDVLLPR</sequence>
<evidence type="ECO:0000313" key="4">
    <source>
        <dbReference type="Proteomes" id="UP001281447"/>
    </source>
</evidence>
<feature type="compositionally biased region" description="Polar residues" evidence="1">
    <location>
        <begin position="47"/>
        <end position="57"/>
    </location>
</feature>
<feature type="region of interest" description="Disordered" evidence="1">
    <location>
        <begin position="40"/>
        <end position="70"/>
    </location>
</feature>
<keyword evidence="4" id="KW-1185">Reference proteome</keyword>
<keyword evidence="2" id="KW-0472">Membrane</keyword>
<dbReference type="PROSITE" id="PS51318">
    <property type="entry name" value="TAT"/>
    <property type="match status" value="1"/>
</dbReference>
<feature type="transmembrane region" description="Helical" evidence="2">
    <location>
        <begin position="20"/>
        <end position="42"/>
    </location>
</feature>
<reference evidence="3 4" key="1">
    <citation type="submission" date="2023-10" db="EMBL/GenBank/DDBJ databases">
        <title>Virgibacillus halophilus 5B73C genome.</title>
        <authorList>
            <person name="Miliotis G."/>
            <person name="Sengupta P."/>
            <person name="Hameed A."/>
            <person name="Chuvochina M."/>
            <person name="Mcdonagh F."/>
            <person name="Simpson A.C."/>
            <person name="Singh N.K."/>
            <person name="Rekha P.D."/>
            <person name="Raman K."/>
            <person name="Hugenholtz P."/>
            <person name="Venkateswaran K."/>
        </authorList>
    </citation>
    <scope>NUCLEOTIDE SEQUENCE [LARGE SCALE GENOMIC DNA]</scope>
    <source>
        <strain evidence="3 4">5B73C</strain>
    </source>
</reference>
<dbReference type="Proteomes" id="UP001281447">
    <property type="component" value="Unassembled WGS sequence"/>
</dbReference>
<dbReference type="InterPro" id="IPR019546">
    <property type="entry name" value="TAT_signal_bac_arc"/>
</dbReference>
<gene>
    <name evidence="3" type="ORF">RWE15_19850</name>
</gene>
<evidence type="ECO:0000313" key="3">
    <source>
        <dbReference type="EMBL" id="MDY0396196.1"/>
    </source>
</evidence>
<proteinExistence type="predicted"/>
<name>A0ABU5CA43_9BACI</name>
<evidence type="ECO:0000256" key="1">
    <source>
        <dbReference type="SAM" id="MobiDB-lite"/>
    </source>
</evidence>
<protein>
    <submittedName>
        <fullName evidence="3">Twin-arginine translocation signal domain-containing protein</fullName>
    </submittedName>
</protein>
<evidence type="ECO:0000256" key="2">
    <source>
        <dbReference type="SAM" id="Phobius"/>
    </source>
</evidence>
<keyword evidence="2" id="KW-0812">Transmembrane</keyword>
<dbReference type="InterPro" id="IPR006311">
    <property type="entry name" value="TAT_signal"/>
</dbReference>